<dbReference type="InterPro" id="IPR036397">
    <property type="entry name" value="RNaseH_sf"/>
</dbReference>
<organism evidence="2">
    <name type="scientific">uncultured Pyrinomonadaceae bacterium</name>
    <dbReference type="NCBI Taxonomy" id="2283094"/>
    <lineage>
        <taxon>Bacteria</taxon>
        <taxon>Pseudomonadati</taxon>
        <taxon>Acidobacteriota</taxon>
        <taxon>Blastocatellia</taxon>
        <taxon>Blastocatellales</taxon>
        <taxon>Pyrinomonadaceae</taxon>
        <taxon>environmental samples</taxon>
    </lineage>
</organism>
<accession>A0A6J4Q091</accession>
<proteinExistence type="predicted"/>
<dbReference type="AlphaFoldDB" id="A0A6J4Q091"/>
<dbReference type="Pfam" id="PF13358">
    <property type="entry name" value="DDE_3"/>
    <property type="match status" value="1"/>
</dbReference>
<protein>
    <recommendedName>
        <fullName evidence="1">Tc1-like transposase DDE domain-containing protein</fullName>
    </recommendedName>
</protein>
<dbReference type="EMBL" id="CADCUR010000283">
    <property type="protein sequence ID" value="CAA9424647.1"/>
    <property type="molecule type" value="Genomic_DNA"/>
</dbReference>
<dbReference type="InterPro" id="IPR038717">
    <property type="entry name" value="Tc1-like_DDE_dom"/>
</dbReference>
<evidence type="ECO:0000259" key="1">
    <source>
        <dbReference type="Pfam" id="PF13358"/>
    </source>
</evidence>
<feature type="domain" description="Tc1-like transposase DDE" evidence="1">
    <location>
        <begin position="12"/>
        <end position="120"/>
    </location>
</feature>
<reference evidence="2" key="1">
    <citation type="submission" date="2020-02" db="EMBL/GenBank/DDBJ databases">
        <authorList>
            <person name="Meier V. D."/>
        </authorList>
    </citation>
    <scope>NUCLEOTIDE SEQUENCE</scope>
    <source>
        <strain evidence="2">AVDCRST_MAG74</strain>
    </source>
</reference>
<dbReference type="GO" id="GO:0003676">
    <property type="term" value="F:nucleic acid binding"/>
    <property type="evidence" value="ECO:0007669"/>
    <property type="project" value="InterPro"/>
</dbReference>
<sequence length="147" mass="17049">MNNSPCRASIGKGINCFALLSRDNQTRVETTENAISARFIFEQFESLSFSLSRLTVVVLDNAPSHRARIIKEQIKIWQRRGLFLFYLPRYSPHLNIVETLWRKLKYEWLAPLDYQSKDSLCYAVRLALKSVGTSLHINFSSFNFSLL</sequence>
<dbReference type="Gene3D" id="3.30.420.10">
    <property type="entry name" value="Ribonuclease H-like superfamily/Ribonuclease H"/>
    <property type="match status" value="1"/>
</dbReference>
<gene>
    <name evidence="2" type="ORF">AVDCRST_MAG74-3243</name>
</gene>
<name>A0A6J4Q091_9BACT</name>
<evidence type="ECO:0000313" key="2">
    <source>
        <dbReference type="EMBL" id="CAA9424647.1"/>
    </source>
</evidence>